<evidence type="ECO:0000256" key="3">
    <source>
        <dbReference type="ARBA" id="ARBA00022448"/>
    </source>
</evidence>
<reference evidence="9 10" key="1">
    <citation type="submission" date="2017-03" db="EMBL/GenBank/DDBJ databases">
        <title>Genome Survey of Euroglyphus maynei.</title>
        <authorList>
            <person name="Arlian L.G."/>
            <person name="Morgan M.S."/>
            <person name="Rider S.D."/>
        </authorList>
    </citation>
    <scope>NUCLEOTIDE SEQUENCE [LARGE SCALE GENOMIC DNA]</scope>
    <source>
        <strain evidence="9">Arlian Lab</strain>
        <tissue evidence="9">Whole body</tissue>
    </source>
</reference>
<evidence type="ECO:0000256" key="8">
    <source>
        <dbReference type="RuleBase" id="RU361189"/>
    </source>
</evidence>
<keyword evidence="5" id="KW-1133">Transmembrane helix</keyword>
<dbReference type="EMBL" id="MUJZ01056297">
    <property type="protein sequence ID" value="OTF72412.1"/>
    <property type="molecule type" value="Genomic_DNA"/>
</dbReference>
<dbReference type="PANTHER" id="PTHR11629">
    <property type="entry name" value="VACUOLAR PROTON ATPASES"/>
    <property type="match status" value="1"/>
</dbReference>
<dbReference type="Pfam" id="PF01496">
    <property type="entry name" value="V_ATPase_I"/>
    <property type="match status" value="1"/>
</dbReference>
<comment type="subcellular location">
    <subcellularLocation>
        <location evidence="1">Membrane</location>
        <topology evidence="1">Multi-pass membrane protein</topology>
    </subcellularLocation>
</comment>
<evidence type="ECO:0000256" key="1">
    <source>
        <dbReference type="ARBA" id="ARBA00004141"/>
    </source>
</evidence>
<evidence type="ECO:0000313" key="9">
    <source>
        <dbReference type="EMBL" id="OTF72412.1"/>
    </source>
</evidence>
<evidence type="ECO:0000256" key="6">
    <source>
        <dbReference type="ARBA" id="ARBA00023065"/>
    </source>
</evidence>
<dbReference type="Proteomes" id="UP000194236">
    <property type="component" value="Unassembled WGS sequence"/>
</dbReference>
<name>A0A1Y3AVA7_EURMA</name>
<evidence type="ECO:0000256" key="5">
    <source>
        <dbReference type="ARBA" id="ARBA00022989"/>
    </source>
</evidence>
<gene>
    <name evidence="9" type="ORF">BLA29_012224</name>
</gene>
<keyword evidence="3 8" id="KW-0813">Transport</keyword>
<dbReference type="GO" id="GO:0046961">
    <property type="term" value="F:proton-transporting ATPase activity, rotational mechanism"/>
    <property type="evidence" value="ECO:0007669"/>
    <property type="project" value="InterPro"/>
</dbReference>
<evidence type="ECO:0000256" key="4">
    <source>
        <dbReference type="ARBA" id="ARBA00022692"/>
    </source>
</evidence>
<dbReference type="GO" id="GO:0016471">
    <property type="term" value="C:vacuolar proton-transporting V-type ATPase complex"/>
    <property type="evidence" value="ECO:0007669"/>
    <property type="project" value="TreeGrafter"/>
</dbReference>
<keyword evidence="4" id="KW-0812">Transmembrane</keyword>
<evidence type="ECO:0000256" key="2">
    <source>
        <dbReference type="ARBA" id="ARBA00009904"/>
    </source>
</evidence>
<comment type="similarity">
    <text evidence="2 8">Belongs to the V-ATPase 116 kDa subunit family.</text>
</comment>
<comment type="caution">
    <text evidence="9">The sequence shown here is derived from an EMBL/GenBank/DDBJ whole genome shotgun (WGS) entry which is preliminary data.</text>
</comment>
<dbReference type="InterPro" id="IPR002490">
    <property type="entry name" value="V-ATPase_116kDa_su"/>
</dbReference>
<organism evidence="9 10">
    <name type="scientific">Euroglyphus maynei</name>
    <name type="common">Mayne's house dust mite</name>
    <dbReference type="NCBI Taxonomy" id="6958"/>
    <lineage>
        <taxon>Eukaryota</taxon>
        <taxon>Metazoa</taxon>
        <taxon>Ecdysozoa</taxon>
        <taxon>Arthropoda</taxon>
        <taxon>Chelicerata</taxon>
        <taxon>Arachnida</taxon>
        <taxon>Acari</taxon>
        <taxon>Acariformes</taxon>
        <taxon>Sarcoptiformes</taxon>
        <taxon>Astigmata</taxon>
        <taxon>Psoroptidia</taxon>
        <taxon>Analgoidea</taxon>
        <taxon>Pyroglyphidae</taxon>
        <taxon>Pyroglyphinae</taxon>
        <taxon>Euroglyphus</taxon>
    </lineage>
</organism>
<protein>
    <recommendedName>
        <fullName evidence="8">V-type proton ATPase subunit a</fullName>
    </recommendedName>
</protein>
<accession>A0A1Y3AVA7</accession>
<dbReference type="AlphaFoldDB" id="A0A1Y3AVA7"/>
<dbReference type="GO" id="GO:0007035">
    <property type="term" value="P:vacuolar acidification"/>
    <property type="evidence" value="ECO:0007669"/>
    <property type="project" value="TreeGrafter"/>
</dbReference>
<dbReference type="GO" id="GO:0033179">
    <property type="term" value="C:proton-transporting V-type ATPase, V0 domain"/>
    <property type="evidence" value="ECO:0007669"/>
    <property type="project" value="InterPro"/>
</dbReference>
<comment type="function">
    <text evidence="8">Essential component of the vacuolar proton pump (V-ATPase), a multimeric enzyme that catalyzes the translocation of protons across the membranes. Required for assembly and activity of the V-ATPase.</text>
</comment>
<keyword evidence="7" id="KW-0472">Membrane</keyword>
<keyword evidence="8" id="KW-0375">Hydrogen ion transport</keyword>
<dbReference type="GO" id="GO:0005886">
    <property type="term" value="C:plasma membrane"/>
    <property type="evidence" value="ECO:0007669"/>
    <property type="project" value="TreeGrafter"/>
</dbReference>
<dbReference type="GO" id="GO:0051117">
    <property type="term" value="F:ATPase binding"/>
    <property type="evidence" value="ECO:0007669"/>
    <property type="project" value="TreeGrafter"/>
</dbReference>
<keyword evidence="10" id="KW-1185">Reference proteome</keyword>
<feature type="non-terminal residue" evidence="9">
    <location>
        <position position="102"/>
    </location>
</feature>
<evidence type="ECO:0000256" key="7">
    <source>
        <dbReference type="ARBA" id="ARBA00023136"/>
    </source>
</evidence>
<dbReference type="PANTHER" id="PTHR11629:SF63">
    <property type="entry name" value="V-TYPE PROTON ATPASE SUBUNIT A"/>
    <property type="match status" value="1"/>
</dbReference>
<sequence>MDKPETFAWFRSEPMSLCQLYLQTESVYHIVALLGEKGICQFRDLNKSNNSFQRKFVAEIRRCAEMERKIIFFEKEMERDGISVVKNVNEQLFNIPSMKDLG</sequence>
<proteinExistence type="inferred from homology"/>
<evidence type="ECO:0000313" key="10">
    <source>
        <dbReference type="Proteomes" id="UP000194236"/>
    </source>
</evidence>
<dbReference type="OrthoDB" id="10264220at2759"/>
<keyword evidence="6 8" id="KW-0406">Ion transport</keyword>